<evidence type="ECO:0000256" key="5">
    <source>
        <dbReference type="ARBA" id="ARBA00023274"/>
    </source>
</evidence>
<dbReference type="GO" id="GO:0006412">
    <property type="term" value="P:translation"/>
    <property type="evidence" value="ECO:0007669"/>
    <property type="project" value="UniProtKB-UniRule"/>
</dbReference>
<comment type="similarity">
    <text evidence="1 7">Belongs to the universal ribosomal protein uL18 family.</text>
</comment>
<comment type="subunit">
    <text evidence="7">Part of the 50S ribosomal subunit; part of the 5S rRNA/L5/L18/L25 subcomplex. Contacts the 5S and 23S rRNAs.</text>
</comment>
<dbReference type="NCBIfam" id="TIGR00060">
    <property type="entry name" value="L18_bact"/>
    <property type="match status" value="1"/>
</dbReference>
<protein>
    <recommendedName>
        <fullName evidence="6 7">Large ribosomal subunit protein uL18</fullName>
    </recommendedName>
</protein>
<feature type="compositionally biased region" description="Basic residues" evidence="8">
    <location>
        <begin position="10"/>
        <end position="22"/>
    </location>
</feature>
<comment type="caution">
    <text evidence="9">The sequence shown here is derived from an EMBL/GenBank/DDBJ whole genome shotgun (WGS) entry which is preliminary data.</text>
</comment>
<evidence type="ECO:0000256" key="8">
    <source>
        <dbReference type="SAM" id="MobiDB-lite"/>
    </source>
</evidence>
<dbReference type="PANTHER" id="PTHR12899:SF3">
    <property type="entry name" value="LARGE RIBOSOMAL SUBUNIT PROTEIN UL18M"/>
    <property type="match status" value="1"/>
</dbReference>
<keyword evidence="12" id="KW-1185">Reference proteome</keyword>
<dbReference type="InterPro" id="IPR005484">
    <property type="entry name" value="Ribosomal_uL18_bac/plant/anim"/>
</dbReference>
<organism evidence="9 11">
    <name type="scientific">Candidatus Electrothrix marina</name>
    <dbReference type="NCBI Taxonomy" id="1859130"/>
    <lineage>
        <taxon>Bacteria</taxon>
        <taxon>Pseudomonadati</taxon>
        <taxon>Thermodesulfobacteriota</taxon>
        <taxon>Desulfobulbia</taxon>
        <taxon>Desulfobulbales</taxon>
        <taxon>Desulfobulbaceae</taxon>
        <taxon>Candidatus Electrothrix</taxon>
    </lineage>
</organism>
<dbReference type="Gene3D" id="3.30.420.100">
    <property type="match status" value="1"/>
</dbReference>
<keyword evidence="5 7" id="KW-0687">Ribonucleoprotein</keyword>
<dbReference type="SUPFAM" id="SSF53137">
    <property type="entry name" value="Translational machinery components"/>
    <property type="match status" value="1"/>
</dbReference>
<dbReference type="CDD" id="cd00432">
    <property type="entry name" value="Ribosomal_L18_L5e"/>
    <property type="match status" value="1"/>
</dbReference>
<dbReference type="Proteomes" id="UP000288892">
    <property type="component" value="Unassembled WGS sequence"/>
</dbReference>
<proteinExistence type="inferred from homology"/>
<keyword evidence="3 7" id="KW-0694">RNA-binding</keyword>
<comment type="function">
    <text evidence="7">This is one of the proteins that bind and probably mediate the attachment of the 5S RNA into the large ribosomal subunit, where it forms part of the central protuberance.</text>
</comment>
<dbReference type="Pfam" id="PF00861">
    <property type="entry name" value="Ribosomal_L18p"/>
    <property type="match status" value="1"/>
</dbReference>
<reference evidence="11 12" key="1">
    <citation type="submission" date="2017-01" db="EMBL/GenBank/DDBJ databases">
        <title>The cable genome- insights into the physiology and evolution of filamentous bacteria capable of sulfide oxidation via long distance electron transfer.</title>
        <authorList>
            <person name="Schreiber L."/>
            <person name="Bjerg J.T."/>
            <person name="Boggild A."/>
            <person name="Van De Vossenberg J."/>
            <person name="Meysman F."/>
            <person name="Nielsen L.P."/>
            <person name="Schramm A."/>
            <person name="Kjeldsen K.U."/>
        </authorList>
    </citation>
    <scope>NUCLEOTIDE SEQUENCE [LARGE SCALE GENOMIC DNA]</scope>
    <source>
        <strain evidence="9">A2</strain>
        <strain evidence="10">A5</strain>
    </source>
</reference>
<dbReference type="PANTHER" id="PTHR12899">
    <property type="entry name" value="39S RIBOSOMAL PROTEIN L18, MITOCHONDRIAL"/>
    <property type="match status" value="1"/>
</dbReference>
<dbReference type="Proteomes" id="UP000286862">
    <property type="component" value="Unassembled WGS sequence"/>
</dbReference>
<dbReference type="EMBL" id="MTKQ01000007">
    <property type="protein sequence ID" value="RWX49344.1"/>
    <property type="molecule type" value="Genomic_DNA"/>
</dbReference>
<dbReference type="GO" id="GO:0022625">
    <property type="term" value="C:cytosolic large ribosomal subunit"/>
    <property type="evidence" value="ECO:0007669"/>
    <property type="project" value="TreeGrafter"/>
</dbReference>
<evidence type="ECO:0000256" key="7">
    <source>
        <dbReference type="HAMAP-Rule" id="MF_01337"/>
    </source>
</evidence>
<evidence type="ECO:0000313" key="11">
    <source>
        <dbReference type="Proteomes" id="UP000286862"/>
    </source>
</evidence>
<evidence type="ECO:0000256" key="3">
    <source>
        <dbReference type="ARBA" id="ARBA00022884"/>
    </source>
</evidence>
<dbReference type="HAMAP" id="MF_01337_B">
    <property type="entry name" value="Ribosomal_uL18_B"/>
    <property type="match status" value="1"/>
</dbReference>
<dbReference type="GO" id="GO:0008097">
    <property type="term" value="F:5S rRNA binding"/>
    <property type="evidence" value="ECO:0007669"/>
    <property type="project" value="TreeGrafter"/>
</dbReference>
<dbReference type="InterPro" id="IPR057268">
    <property type="entry name" value="Ribosomal_L18"/>
</dbReference>
<dbReference type="FunFam" id="3.30.420.100:FF:000001">
    <property type="entry name" value="50S ribosomal protein L18"/>
    <property type="match status" value="1"/>
</dbReference>
<dbReference type="AlphaFoldDB" id="A0A3S3RCB7"/>
<accession>A0A3S3RCB7</accession>
<feature type="region of interest" description="Disordered" evidence="8">
    <location>
        <begin position="1"/>
        <end position="26"/>
    </location>
</feature>
<evidence type="ECO:0000256" key="2">
    <source>
        <dbReference type="ARBA" id="ARBA00022730"/>
    </source>
</evidence>
<evidence type="ECO:0000313" key="9">
    <source>
        <dbReference type="EMBL" id="RWX49344.1"/>
    </source>
</evidence>
<evidence type="ECO:0000313" key="10">
    <source>
        <dbReference type="EMBL" id="RWX51636.1"/>
    </source>
</evidence>
<sequence>MAKQSDKLSARSKRIRRIRKKVTGTPERPRMRVFRSNRHIYVQIIDDTTQKTLVSMSSDDKSFDGSDIKGKKEKAAKVGEIVAQRAVEAGIKKVVFDRGGNLYHGRVKALSEGARKGGLVL</sequence>
<evidence type="ECO:0000256" key="1">
    <source>
        <dbReference type="ARBA" id="ARBA00007116"/>
    </source>
</evidence>
<name>A0A3S3RCB7_9BACT</name>
<dbReference type="EMBL" id="MTKS01000104">
    <property type="protein sequence ID" value="RWX51636.1"/>
    <property type="molecule type" value="Genomic_DNA"/>
</dbReference>
<evidence type="ECO:0000256" key="4">
    <source>
        <dbReference type="ARBA" id="ARBA00022980"/>
    </source>
</evidence>
<evidence type="ECO:0000313" key="12">
    <source>
        <dbReference type="Proteomes" id="UP000288892"/>
    </source>
</evidence>
<keyword evidence="2 7" id="KW-0699">rRNA-binding</keyword>
<dbReference type="InterPro" id="IPR004389">
    <property type="entry name" value="Ribosomal_uL18_bac-type"/>
</dbReference>
<evidence type="ECO:0000256" key="6">
    <source>
        <dbReference type="ARBA" id="ARBA00035197"/>
    </source>
</evidence>
<gene>
    <name evidence="7" type="primary">rplR</name>
    <name evidence="9" type="ORF">VT99_100714</name>
    <name evidence="10" type="ORF">VU01_11042</name>
</gene>
<keyword evidence="4 7" id="KW-0689">Ribosomal protein</keyword>
<dbReference type="GO" id="GO:0003735">
    <property type="term" value="F:structural constituent of ribosome"/>
    <property type="evidence" value="ECO:0007669"/>
    <property type="project" value="InterPro"/>
</dbReference>